<dbReference type="PANTHER" id="PTHR32552:SF81">
    <property type="entry name" value="TONB-DEPENDENT OUTER MEMBRANE RECEPTOR"/>
    <property type="match status" value="1"/>
</dbReference>
<dbReference type="PANTHER" id="PTHR32552">
    <property type="entry name" value="FERRICHROME IRON RECEPTOR-RELATED"/>
    <property type="match status" value="1"/>
</dbReference>
<dbReference type="Pfam" id="PF07715">
    <property type="entry name" value="Plug"/>
    <property type="match status" value="1"/>
</dbReference>
<dbReference type="SUPFAM" id="SSF49464">
    <property type="entry name" value="Carboxypeptidase regulatory domain-like"/>
    <property type="match status" value="1"/>
</dbReference>
<evidence type="ECO:0000259" key="15">
    <source>
        <dbReference type="Pfam" id="PF00593"/>
    </source>
</evidence>
<dbReference type="GO" id="GO:0006826">
    <property type="term" value="P:iron ion transport"/>
    <property type="evidence" value="ECO:0007669"/>
    <property type="project" value="UniProtKB-KW"/>
</dbReference>
<dbReference type="InterPro" id="IPR039426">
    <property type="entry name" value="TonB-dep_rcpt-like"/>
</dbReference>
<evidence type="ECO:0000256" key="11">
    <source>
        <dbReference type="ARBA" id="ARBA00023237"/>
    </source>
</evidence>
<comment type="subcellular location">
    <subcellularLocation>
        <location evidence="1 12">Cell outer membrane</location>
        <topology evidence="1 12">Multi-pass membrane protein</topology>
    </subcellularLocation>
</comment>
<keyword evidence="5 12" id="KW-0812">Transmembrane</keyword>
<dbReference type="STRING" id="551995.SAMN05192574_112103"/>
<evidence type="ECO:0000256" key="3">
    <source>
        <dbReference type="ARBA" id="ARBA00022452"/>
    </source>
</evidence>
<evidence type="ECO:0000313" key="17">
    <source>
        <dbReference type="EMBL" id="SEO76497.1"/>
    </source>
</evidence>
<keyword evidence="4" id="KW-0410">Iron transport</keyword>
<evidence type="ECO:0000256" key="14">
    <source>
        <dbReference type="SAM" id="SignalP"/>
    </source>
</evidence>
<evidence type="ECO:0000256" key="4">
    <source>
        <dbReference type="ARBA" id="ARBA00022496"/>
    </source>
</evidence>
<dbReference type="PROSITE" id="PS52016">
    <property type="entry name" value="TONB_DEPENDENT_REC_3"/>
    <property type="match status" value="1"/>
</dbReference>
<dbReference type="PROSITE" id="PS01156">
    <property type="entry name" value="TONB_DEPENDENT_REC_2"/>
    <property type="match status" value="1"/>
</dbReference>
<keyword evidence="9 13" id="KW-0798">TonB box</keyword>
<evidence type="ECO:0000256" key="12">
    <source>
        <dbReference type="PROSITE-ProRule" id="PRU01360"/>
    </source>
</evidence>
<keyword evidence="6 14" id="KW-0732">Signal</keyword>
<keyword evidence="3 12" id="KW-1134">Transmembrane beta strand</keyword>
<feature type="domain" description="TonB-dependent receptor-like beta-barrel" evidence="15">
    <location>
        <begin position="306"/>
        <end position="758"/>
    </location>
</feature>
<dbReference type="Gene3D" id="2.40.170.20">
    <property type="entry name" value="TonB-dependent receptor, beta-barrel domain"/>
    <property type="match status" value="1"/>
</dbReference>
<evidence type="ECO:0000256" key="2">
    <source>
        <dbReference type="ARBA" id="ARBA00022448"/>
    </source>
</evidence>
<evidence type="ECO:0000256" key="7">
    <source>
        <dbReference type="ARBA" id="ARBA00023004"/>
    </source>
</evidence>
<sequence>MCDPYTFKYTYFMRKLFTLLLLIIIAFSARSQTSGDFSGTVTDSKNQPVAGASVYLLNTNYQTSADKSGKFVLKNITTGKYTLHISAIGYAAKNIPVNMIGTSRPITIQLNDASNQLDEVTVSAQKTEEQAQRVPFSISTLSAKQIQDYRLWDLKDLTAIVPNLNSGAPGDGRTVTGIRGIVTTSYDPAVATYVDGVNQYGLDTYIPQLLDVDRIEVLRGPQGTLYGRNATGGVINVITKQPSNTLSGFAGIDIGNYNQQRYTLGIKAPLVKDKLYLGVAGIYSGFNGFYTNTFNNTHFDKQHYFLGNYYLKFLATSKLAFTLNVKNYNNRNNGAFTLAGSPDEALSHPFEVNQNATTKMIDNTFQSSLTANYSGSDFNFTSQTSYQVNNRYYTTPIDGDFSPIDAVSIVNNYGGKWNKVKTTIQEFRFTSPASSTSKLKWAAGTYGFYHYAPNKQGTYFGDDAAAVGSPISDFTSINTNTDRNYGLAIYGQATYSVSEQFDVTAGLRYDYEHKKENIMGEFLPNGGESMVTRSDTSSTAHYKAFTPKVSLAYHVSAHNNLFATYSRGFRAGGITELGSDPSSPPLYSFKPEYSNNFEVGSKNDFLDNRLRVNVTAFYTRVTDAQVPTLVLPDAITITKNAGKLSSKGIEAEINATPIKGLEFDYNFGYTHARYTTLVVGSNGEEVNLKGNKQIYTPNITSMLALQYGYDLGGPLKTKLIARGEWRYLGDQYFDLANQIEQKGYSKFNARVGVSTKRFGLFFWESNIANKKYIDYAYDFGATHLGNPRTYGVSLNTTF</sequence>
<accession>A0A1H8SD61</accession>
<evidence type="ECO:0000256" key="6">
    <source>
        <dbReference type="ARBA" id="ARBA00022729"/>
    </source>
</evidence>
<dbReference type="CDD" id="cd01347">
    <property type="entry name" value="ligand_gated_channel"/>
    <property type="match status" value="1"/>
</dbReference>
<evidence type="ECO:0000313" key="18">
    <source>
        <dbReference type="Proteomes" id="UP000198942"/>
    </source>
</evidence>
<evidence type="ECO:0000256" key="13">
    <source>
        <dbReference type="RuleBase" id="RU003357"/>
    </source>
</evidence>
<feature type="domain" description="TonB-dependent receptor plug" evidence="16">
    <location>
        <begin position="132"/>
        <end position="234"/>
    </location>
</feature>
<keyword evidence="10 12" id="KW-0472">Membrane</keyword>
<organism evidence="17 18">
    <name type="scientific">Mucilaginibacter gossypiicola</name>
    <dbReference type="NCBI Taxonomy" id="551995"/>
    <lineage>
        <taxon>Bacteria</taxon>
        <taxon>Pseudomonadati</taxon>
        <taxon>Bacteroidota</taxon>
        <taxon>Sphingobacteriia</taxon>
        <taxon>Sphingobacteriales</taxon>
        <taxon>Sphingobacteriaceae</taxon>
        <taxon>Mucilaginibacter</taxon>
    </lineage>
</organism>
<dbReference type="InterPro" id="IPR012910">
    <property type="entry name" value="Plug_dom"/>
</dbReference>
<dbReference type="EMBL" id="FOCL01000012">
    <property type="protein sequence ID" value="SEO76497.1"/>
    <property type="molecule type" value="Genomic_DNA"/>
</dbReference>
<keyword evidence="11 12" id="KW-0998">Cell outer membrane</keyword>
<dbReference type="OrthoDB" id="9775095at2"/>
<dbReference type="Pfam" id="PF00593">
    <property type="entry name" value="TonB_dep_Rec_b-barrel"/>
    <property type="match status" value="1"/>
</dbReference>
<evidence type="ECO:0000259" key="16">
    <source>
        <dbReference type="Pfam" id="PF07715"/>
    </source>
</evidence>
<reference evidence="18" key="1">
    <citation type="submission" date="2016-10" db="EMBL/GenBank/DDBJ databases">
        <authorList>
            <person name="Varghese N."/>
            <person name="Submissions S."/>
        </authorList>
    </citation>
    <scope>NUCLEOTIDE SEQUENCE [LARGE SCALE GENOMIC DNA]</scope>
    <source>
        <strain evidence="18">Gh-48</strain>
    </source>
</reference>
<comment type="similarity">
    <text evidence="12 13">Belongs to the TonB-dependent receptor family.</text>
</comment>
<dbReference type="SUPFAM" id="SSF56935">
    <property type="entry name" value="Porins"/>
    <property type="match status" value="1"/>
</dbReference>
<evidence type="ECO:0000256" key="8">
    <source>
        <dbReference type="ARBA" id="ARBA00023065"/>
    </source>
</evidence>
<name>A0A1H8SD61_9SPHI</name>
<keyword evidence="18" id="KW-1185">Reference proteome</keyword>
<evidence type="ECO:0000256" key="10">
    <source>
        <dbReference type="ARBA" id="ARBA00023136"/>
    </source>
</evidence>
<keyword evidence="8" id="KW-0406">Ion transport</keyword>
<feature type="chain" id="PRO_5011628780" evidence="14">
    <location>
        <begin position="32"/>
        <end position="798"/>
    </location>
</feature>
<protein>
    <submittedName>
        <fullName evidence="17">Iron complex outermembrane recepter protein</fullName>
    </submittedName>
</protein>
<dbReference type="Proteomes" id="UP000198942">
    <property type="component" value="Unassembled WGS sequence"/>
</dbReference>
<dbReference type="Gene3D" id="2.60.40.1120">
    <property type="entry name" value="Carboxypeptidase-like, regulatory domain"/>
    <property type="match status" value="1"/>
</dbReference>
<dbReference type="AlphaFoldDB" id="A0A1H8SD61"/>
<dbReference type="InterPro" id="IPR010917">
    <property type="entry name" value="TonB_rcpt_CS"/>
</dbReference>
<evidence type="ECO:0000256" key="9">
    <source>
        <dbReference type="ARBA" id="ARBA00023077"/>
    </source>
</evidence>
<dbReference type="InterPro" id="IPR000531">
    <property type="entry name" value="Beta-barrel_TonB"/>
</dbReference>
<keyword evidence="2 12" id="KW-0813">Transport</keyword>
<proteinExistence type="inferred from homology"/>
<dbReference type="Pfam" id="PF13715">
    <property type="entry name" value="CarbopepD_reg_2"/>
    <property type="match status" value="1"/>
</dbReference>
<gene>
    <name evidence="17" type="ORF">SAMN05192574_112103</name>
</gene>
<feature type="signal peptide" evidence="14">
    <location>
        <begin position="1"/>
        <end position="31"/>
    </location>
</feature>
<dbReference type="GO" id="GO:0009279">
    <property type="term" value="C:cell outer membrane"/>
    <property type="evidence" value="ECO:0007669"/>
    <property type="project" value="UniProtKB-SubCell"/>
</dbReference>
<evidence type="ECO:0000256" key="5">
    <source>
        <dbReference type="ARBA" id="ARBA00022692"/>
    </source>
</evidence>
<dbReference type="InterPro" id="IPR008969">
    <property type="entry name" value="CarboxyPept-like_regulatory"/>
</dbReference>
<keyword evidence="7" id="KW-0408">Iron</keyword>
<dbReference type="InterPro" id="IPR036942">
    <property type="entry name" value="Beta-barrel_TonB_sf"/>
</dbReference>
<evidence type="ECO:0000256" key="1">
    <source>
        <dbReference type="ARBA" id="ARBA00004571"/>
    </source>
</evidence>